<reference evidence="1 2" key="1">
    <citation type="submission" date="2015-09" db="EMBL/GenBank/DDBJ databases">
        <authorList>
            <consortium name="Pathogen Informatics"/>
        </authorList>
    </citation>
    <scope>NUCLEOTIDE SEQUENCE [LARGE SCALE GENOMIC DNA]</scope>
    <source>
        <strain evidence="1 2">2789STDY5834876</strain>
    </source>
</reference>
<accession>A0A173ZVA9</accession>
<dbReference type="Pfam" id="PF18988">
    <property type="entry name" value="DUF5721"/>
    <property type="match status" value="1"/>
</dbReference>
<organism evidence="1 2">
    <name type="scientific">Faecalicatena contorta</name>
    <dbReference type="NCBI Taxonomy" id="39482"/>
    <lineage>
        <taxon>Bacteria</taxon>
        <taxon>Bacillati</taxon>
        <taxon>Bacillota</taxon>
        <taxon>Clostridia</taxon>
        <taxon>Lachnospirales</taxon>
        <taxon>Lachnospiraceae</taxon>
        <taxon>Faecalicatena</taxon>
    </lineage>
</organism>
<dbReference type="Proteomes" id="UP000095544">
    <property type="component" value="Unassembled WGS sequence"/>
</dbReference>
<dbReference type="InterPro" id="IPR043779">
    <property type="entry name" value="DUF5721"/>
</dbReference>
<dbReference type="EMBL" id="CYZU01000003">
    <property type="protein sequence ID" value="CUN79520.1"/>
    <property type="molecule type" value="Genomic_DNA"/>
</dbReference>
<evidence type="ECO:0000313" key="1">
    <source>
        <dbReference type="EMBL" id="CUN79520.1"/>
    </source>
</evidence>
<dbReference type="AlphaFoldDB" id="A0A173ZVA9"/>
<evidence type="ECO:0000313" key="2">
    <source>
        <dbReference type="Proteomes" id="UP000095544"/>
    </source>
</evidence>
<dbReference type="STRING" id="39482.ERS852491_00524"/>
<dbReference type="RefSeq" id="WP_055150765.1">
    <property type="nucleotide sequence ID" value="NZ_CYZU01000003.1"/>
</dbReference>
<proteinExistence type="predicted"/>
<protein>
    <submittedName>
        <fullName evidence="1">Uncharacterized protein</fullName>
    </submittedName>
</protein>
<gene>
    <name evidence="1" type="ORF">ERS852491_00524</name>
</gene>
<name>A0A173ZVA9_9FIRM</name>
<dbReference type="OrthoDB" id="9787986at2"/>
<sequence length="162" mass="19059">MIALRLTSIKDFMSHLLLSETFDSFQFIEGEIVTFNTFTIDGFVQKPFYPEKESIPEYSLWKTLREYCFTLIKGRKPPLSFKFIFRLSPQNTARLIAQNRLDFTPDQIQGLYLNIRYDGTTLQCITGTSLKTFTMDKSLEKSWDTMIQKFFTQKQIPYDLEA</sequence>